<evidence type="ECO:0000256" key="1">
    <source>
        <dbReference type="SAM" id="Phobius"/>
    </source>
</evidence>
<reference evidence="2 3" key="1">
    <citation type="submission" date="2024-01" db="EMBL/GenBank/DDBJ databases">
        <title>The complete chloroplast genome sequence of Lithospermum erythrorhizon: insights into the phylogenetic relationship among Boraginaceae species and the maternal lineages of purple gromwells.</title>
        <authorList>
            <person name="Okada T."/>
            <person name="Watanabe K."/>
        </authorList>
    </citation>
    <scope>NUCLEOTIDE SEQUENCE [LARGE SCALE GENOMIC DNA]</scope>
</reference>
<accession>A0AAV3RYK0</accession>
<gene>
    <name evidence="2" type="ORF">LIER_33792</name>
</gene>
<sequence length="90" mass="10724">MLMLVDNWKRFVSQVFCSEFNCFLHLRDLRSEKSFYLFLQFFRNLIIGLHHSVFVFASETGLEQITFCMVIFLVLCCCFALVFAWTYQAV</sequence>
<keyword evidence="1" id="KW-0812">Transmembrane</keyword>
<keyword evidence="3" id="KW-1185">Reference proteome</keyword>
<organism evidence="2 3">
    <name type="scientific">Lithospermum erythrorhizon</name>
    <name type="common">Purple gromwell</name>
    <name type="synonym">Lithospermum officinale var. erythrorhizon</name>
    <dbReference type="NCBI Taxonomy" id="34254"/>
    <lineage>
        <taxon>Eukaryota</taxon>
        <taxon>Viridiplantae</taxon>
        <taxon>Streptophyta</taxon>
        <taxon>Embryophyta</taxon>
        <taxon>Tracheophyta</taxon>
        <taxon>Spermatophyta</taxon>
        <taxon>Magnoliopsida</taxon>
        <taxon>eudicotyledons</taxon>
        <taxon>Gunneridae</taxon>
        <taxon>Pentapetalae</taxon>
        <taxon>asterids</taxon>
        <taxon>lamiids</taxon>
        <taxon>Boraginales</taxon>
        <taxon>Boraginaceae</taxon>
        <taxon>Boraginoideae</taxon>
        <taxon>Lithospermeae</taxon>
        <taxon>Lithospermum</taxon>
    </lineage>
</organism>
<protein>
    <submittedName>
        <fullName evidence="2">Uncharacterized protein</fullName>
    </submittedName>
</protein>
<dbReference type="AlphaFoldDB" id="A0AAV3RYK0"/>
<dbReference type="EMBL" id="BAABME010013760">
    <property type="protein sequence ID" value="GAA0186504.1"/>
    <property type="molecule type" value="Genomic_DNA"/>
</dbReference>
<comment type="caution">
    <text evidence="2">The sequence shown here is derived from an EMBL/GenBank/DDBJ whole genome shotgun (WGS) entry which is preliminary data.</text>
</comment>
<keyword evidence="1" id="KW-1133">Transmembrane helix</keyword>
<feature type="transmembrane region" description="Helical" evidence="1">
    <location>
        <begin position="35"/>
        <end position="58"/>
    </location>
</feature>
<proteinExistence type="predicted"/>
<keyword evidence="1" id="KW-0472">Membrane</keyword>
<evidence type="ECO:0000313" key="2">
    <source>
        <dbReference type="EMBL" id="GAA0186504.1"/>
    </source>
</evidence>
<feature type="transmembrane region" description="Helical" evidence="1">
    <location>
        <begin position="64"/>
        <end position="87"/>
    </location>
</feature>
<name>A0AAV3RYK0_LITER</name>
<evidence type="ECO:0000313" key="3">
    <source>
        <dbReference type="Proteomes" id="UP001454036"/>
    </source>
</evidence>
<dbReference type="Proteomes" id="UP001454036">
    <property type="component" value="Unassembled WGS sequence"/>
</dbReference>